<dbReference type="AlphaFoldDB" id="A0A0S4QTT2"/>
<organism evidence="1 2">
    <name type="scientific">Parafrankia irregularis</name>
    <dbReference type="NCBI Taxonomy" id="795642"/>
    <lineage>
        <taxon>Bacteria</taxon>
        <taxon>Bacillati</taxon>
        <taxon>Actinomycetota</taxon>
        <taxon>Actinomycetes</taxon>
        <taxon>Frankiales</taxon>
        <taxon>Frankiaceae</taxon>
        <taxon>Parafrankia</taxon>
    </lineage>
</organism>
<evidence type="ECO:0000313" key="2">
    <source>
        <dbReference type="Proteomes" id="UP000198802"/>
    </source>
</evidence>
<keyword evidence="2" id="KW-1185">Reference proteome</keyword>
<gene>
    <name evidence="1" type="ORF">Ga0074812_12434</name>
</gene>
<proteinExistence type="predicted"/>
<sequence>MPRPVEGGDIDPSSMFGVILLSGGARRARRIVLAFDSASEADAFAVENHYVDYLVAPLSFLSPTGVRGLR</sequence>
<evidence type="ECO:0000313" key="1">
    <source>
        <dbReference type="EMBL" id="CUU59009.1"/>
    </source>
</evidence>
<name>A0A0S4QTT2_9ACTN</name>
<dbReference type="Proteomes" id="UP000198802">
    <property type="component" value="Unassembled WGS sequence"/>
</dbReference>
<protein>
    <recommendedName>
        <fullName evidence="3">YCII-related domain-containing protein</fullName>
    </recommendedName>
</protein>
<dbReference type="RefSeq" id="WP_091282915.1">
    <property type="nucleotide sequence ID" value="NZ_FAOZ01000024.1"/>
</dbReference>
<reference evidence="2" key="1">
    <citation type="submission" date="2015-11" db="EMBL/GenBank/DDBJ databases">
        <authorList>
            <person name="Varghese N."/>
        </authorList>
    </citation>
    <scope>NUCLEOTIDE SEQUENCE [LARGE SCALE GENOMIC DNA]</scope>
    <source>
        <strain evidence="2">DSM 45899</strain>
    </source>
</reference>
<dbReference type="EMBL" id="FAOZ01000024">
    <property type="protein sequence ID" value="CUU59009.1"/>
    <property type="molecule type" value="Genomic_DNA"/>
</dbReference>
<evidence type="ECO:0008006" key="3">
    <source>
        <dbReference type="Google" id="ProtNLM"/>
    </source>
</evidence>
<accession>A0A0S4QTT2</accession>